<sequence length="218" mass="24040">VPTAFRDAMSVRERVFVEEQQVPLELEFDDDDPRSCHWVVYASVGTSSAGSSDGGNGAPLEPTTTAHRVAVGTIRLVPPPHPAPEDHHVKLDYSRGAPPSESASTPQEPYVSIGRLAIIPPYRRLGLATLLLNTALDWAANHPGEVVPLARPEQVELARAEGKEREEEWRGLVLIHAQEHLEGWYGKSGFVTDEGLGRWEEDGIPILHVGMWKRVVVR</sequence>
<dbReference type="GO" id="GO:0016747">
    <property type="term" value="F:acyltransferase activity, transferring groups other than amino-acyl groups"/>
    <property type="evidence" value="ECO:0007669"/>
    <property type="project" value="InterPro"/>
</dbReference>
<name>A0A9P4HWU5_9PEZI</name>
<dbReference type="SUPFAM" id="SSF55729">
    <property type="entry name" value="Acyl-CoA N-acyltransferases (Nat)"/>
    <property type="match status" value="1"/>
</dbReference>
<protein>
    <recommendedName>
        <fullName evidence="2">N-acetyltransferase domain-containing protein</fullName>
    </recommendedName>
</protein>
<proteinExistence type="predicted"/>
<evidence type="ECO:0000313" key="3">
    <source>
        <dbReference type="EMBL" id="KAF2087051.1"/>
    </source>
</evidence>
<feature type="region of interest" description="Disordered" evidence="1">
    <location>
        <begin position="78"/>
        <end position="107"/>
    </location>
</feature>
<dbReference type="Gene3D" id="3.40.630.30">
    <property type="match status" value="1"/>
</dbReference>
<dbReference type="Pfam" id="PF00583">
    <property type="entry name" value="Acetyltransf_1"/>
    <property type="match status" value="1"/>
</dbReference>
<gene>
    <name evidence="3" type="ORF">K490DRAFT_15570</name>
</gene>
<dbReference type="Proteomes" id="UP000799776">
    <property type="component" value="Unassembled WGS sequence"/>
</dbReference>
<dbReference type="AlphaFoldDB" id="A0A9P4HWU5"/>
<comment type="caution">
    <text evidence="3">The sequence shown here is derived from an EMBL/GenBank/DDBJ whole genome shotgun (WGS) entry which is preliminary data.</text>
</comment>
<dbReference type="EMBL" id="ML978721">
    <property type="protein sequence ID" value="KAF2087051.1"/>
    <property type="molecule type" value="Genomic_DNA"/>
</dbReference>
<feature type="domain" description="N-acetyltransferase" evidence="2">
    <location>
        <begin position="1"/>
        <end position="216"/>
    </location>
</feature>
<reference evidence="3" key="1">
    <citation type="journal article" date="2020" name="Stud. Mycol.">
        <title>101 Dothideomycetes genomes: a test case for predicting lifestyles and emergence of pathogens.</title>
        <authorList>
            <person name="Haridas S."/>
            <person name="Albert R."/>
            <person name="Binder M."/>
            <person name="Bloem J."/>
            <person name="Labutti K."/>
            <person name="Salamov A."/>
            <person name="Andreopoulos B."/>
            <person name="Baker S."/>
            <person name="Barry K."/>
            <person name="Bills G."/>
            <person name="Bluhm B."/>
            <person name="Cannon C."/>
            <person name="Castanera R."/>
            <person name="Culley D."/>
            <person name="Daum C."/>
            <person name="Ezra D."/>
            <person name="Gonzalez J."/>
            <person name="Henrissat B."/>
            <person name="Kuo A."/>
            <person name="Liang C."/>
            <person name="Lipzen A."/>
            <person name="Lutzoni F."/>
            <person name="Magnuson J."/>
            <person name="Mondo S."/>
            <person name="Nolan M."/>
            <person name="Ohm R."/>
            <person name="Pangilinan J."/>
            <person name="Park H.-J."/>
            <person name="Ramirez L."/>
            <person name="Alfaro M."/>
            <person name="Sun H."/>
            <person name="Tritt A."/>
            <person name="Yoshinaga Y."/>
            <person name="Zwiers L.-H."/>
            <person name="Turgeon B."/>
            <person name="Goodwin S."/>
            <person name="Spatafora J."/>
            <person name="Crous P."/>
            <person name="Grigoriev I."/>
        </authorList>
    </citation>
    <scope>NUCLEOTIDE SEQUENCE</scope>
    <source>
        <strain evidence="3">CBS 121410</strain>
    </source>
</reference>
<dbReference type="PROSITE" id="PS51186">
    <property type="entry name" value="GNAT"/>
    <property type="match status" value="1"/>
</dbReference>
<evidence type="ECO:0000256" key="1">
    <source>
        <dbReference type="SAM" id="MobiDB-lite"/>
    </source>
</evidence>
<keyword evidence="4" id="KW-1185">Reference proteome</keyword>
<dbReference type="InterPro" id="IPR000182">
    <property type="entry name" value="GNAT_dom"/>
</dbReference>
<organism evidence="3 4">
    <name type="scientific">Saccharata proteae CBS 121410</name>
    <dbReference type="NCBI Taxonomy" id="1314787"/>
    <lineage>
        <taxon>Eukaryota</taxon>
        <taxon>Fungi</taxon>
        <taxon>Dikarya</taxon>
        <taxon>Ascomycota</taxon>
        <taxon>Pezizomycotina</taxon>
        <taxon>Dothideomycetes</taxon>
        <taxon>Dothideomycetes incertae sedis</taxon>
        <taxon>Botryosphaeriales</taxon>
        <taxon>Saccharataceae</taxon>
        <taxon>Saccharata</taxon>
    </lineage>
</organism>
<dbReference type="OrthoDB" id="329272at2759"/>
<feature type="non-terminal residue" evidence="3">
    <location>
        <position position="1"/>
    </location>
</feature>
<dbReference type="InterPro" id="IPR016181">
    <property type="entry name" value="Acyl_CoA_acyltransferase"/>
</dbReference>
<accession>A0A9P4HWU5</accession>
<evidence type="ECO:0000313" key="4">
    <source>
        <dbReference type="Proteomes" id="UP000799776"/>
    </source>
</evidence>
<evidence type="ECO:0000259" key="2">
    <source>
        <dbReference type="PROSITE" id="PS51186"/>
    </source>
</evidence>
<feature type="compositionally biased region" description="Basic and acidic residues" evidence="1">
    <location>
        <begin position="83"/>
        <end position="93"/>
    </location>
</feature>
<feature type="non-terminal residue" evidence="3">
    <location>
        <position position="218"/>
    </location>
</feature>